<organism evidence="7 8">
    <name type="scientific">Candidatus Segetimicrobium genomatis</name>
    <dbReference type="NCBI Taxonomy" id="2569760"/>
    <lineage>
        <taxon>Bacteria</taxon>
        <taxon>Bacillati</taxon>
        <taxon>Candidatus Sysuimicrobiota</taxon>
        <taxon>Candidatus Sysuimicrobiia</taxon>
        <taxon>Candidatus Sysuimicrobiales</taxon>
        <taxon>Candidatus Segetimicrobiaceae</taxon>
        <taxon>Candidatus Segetimicrobium</taxon>
    </lineage>
</organism>
<keyword evidence="3" id="KW-0479">Metal-binding</keyword>
<comment type="caution">
    <text evidence="7">The sequence shown here is derived from an EMBL/GenBank/DDBJ whole genome shotgun (WGS) entry which is preliminary data.</text>
</comment>
<dbReference type="SFLD" id="SFLDS00001">
    <property type="entry name" value="Enolase"/>
    <property type="match status" value="1"/>
</dbReference>
<dbReference type="InterPro" id="IPR034593">
    <property type="entry name" value="DgoD-like"/>
</dbReference>
<dbReference type="EMBL" id="VBAN01000359">
    <property type="protein sequence ID" value="TMI79067.1"/>
    <property type="molecule type" value="Genomic_DNA"/>
</dbReference>
<comment type="cofactor">
    <cofactor evidence="1">
        <name>Mg(2+)</name>
        <dbReference type="ChEBI" id="CHEBI:18420"/>
    </cofactor>
</comment>
<dbReference type="InterPro" id="IPR029017">
    <property type="entry name" value="Enolase-like_N"/>
</dbReference>
<dbReference type="SFLD" id="SFLDG00180">
    <property type="entry name" value="muconate_cycloisomerase"/>
    <property type="match status" value="1"/>
</dbReference>
<protein>
    <submittedName>
        <fullName evidence="7">Mandelate racemase</fullName>
    </submittedName>
</protein>
<gene>
    <name evidence="7" type="ORF">E6H03_10960</name>
</gene>
<sequence length="368" mass="39484">MKITRIEVFGYDLHYVHGSYVMSGGRVVTGLPSTVVRLTADDGLTGWGEVCPLGPAYLPAFAEGARAALREMAPAVVGLDPRNLGLINDRMDAALRGHGYAKSPIDIACWDLLGRAAGCPVSTLLGGLRQPGFPLYIAVPLGSAEEMAAYARARRAEGIHRFQLKIGDDPYTDRDRVEAVLGVTDQADMVIADANGGWTLQEATVGARLLEPLPRVYLEQPCPTLEECLYVRRRTTLPIVLDEIITDVHSLLRAFQAGAMEAINLKISKVGGLTRARVIRDLAAALGVRMTIEDTWGGDVVTAAISHLAGSTAPEMLFTVSFMNDWVKEHIAGHRPRSQRGAGAPPEGPGLGIEVDASSLGTPLFTWP</sequence>
<evidence type="ECO:0000256" key="1">
    <source>
        <dbReference type="ARBA" id="ARBA00001946"/>
    </source>
</evidence>
<reference evidence="7 8" key="1">
    <citation type="journal article" date="2019" name="Nat. Microbiol.">
        <title>Mediterranean grassland soil C-N compound turnover is dependent on rainfall and depth, and is mediated by genomically divergent microorganisms.</title>
        <authorList>
            <person name="Diamond S."/>
            <person name="Andeer P.F."/>
            <person name="Li Z."/>
            <person name="Crits-Christoph A."/>
            <person name="Burstein D."/>
            <person name="Anantharaman K."/>
            <person name="Lane K.R."/>
            <person name="Thomas B.C."/>
            <person name="Pan C."/>
            <person name="Northen T.R."/>
            <person name="Banfield J.F."/>
        </authorList>
    </citation>
    <scope>NUCLEOTIDE SEQUENCE [LARGE SCALE GENOMIC DNA]</scope>
    <source>
        <strain evidence="7">NP_6</strain>
    </source>
</reference>
<evidence type="ECO:0000256" key="3">
    <source>
        <dbReference type="ARBA" id="ARBA00022723"/>
    </source>
</evidence>
<evidence type="ECO:0000256" key="4">
    <source>
        <dbReference type="ARBA" id="ARBA00022842"/>
    </source>
</evidence>
<dbReference type="SUPFAM" id="SSF54826">
    <property type="entry name" value="Enolase N-terminal domain-like"/>
    <property type="match status" value="1"/>
</dbReference>
<evidence type="ECO:0000256" key="2">
    <source>
        <dbReference type="ARBA" id="ARBA00008031"/>
    </source>
</evidence>
<dbReference type="InterPro" id="IPR018110">
    <property type="entry name" value="Mandel_Rmase/mucon_lact_enz_CS"/>
</dbReference>
<dbReference type="FunFam" id="3.30.390.10:FF:000009">
    <property type="entry name" value="Hydrophobic dipeptide epimerase"/>
    <property type="match status" value="1"/>
</dbReference>
<evidence type="ECO:0000259" key="6">
    <source>
        <dbReference type="SMART" id="SM00922"/>
    </source>
</evidence>
<evidence type="ECO:0000313" key="7">
    <source>
        <dbReference type="EMBL" id="TMI79067.1"/>
    </source>
</evidence>
<proteinExistence type="inferred from homology"/>
<dbReference type="PANTHER" id="PTHR48080">
    <property type="entry name" value="D-GALACTONATE DEHYDRATASE-RELATED"/>
    <property type="match status" value="1"/>
</dbReference>
<accession>A0A537J6C8</accession>
<feature type="domain" description="Mandelate racemase/muconate lactonizing enzyme C-terminal" evidence="6">
    <location>
        <begin position="144"/>
        <end position="238"/>
    </location>
</feature>
<dbReference type="InterPro" id="IPR036849">
    <property type="entry name" value="Enolase-like_C_sf"/>
</dbReference>
<feature type="region of interest" description="Disordered" evidence="5">
    <location>
        <begin position="333"/>
        <end position="368"/>
    </location>
</feature>
<dbReference type="SUPFAM" id="SSF51604">
    <property type="entry name" value="Enolase C-terminal domain-like"/>
    <property type="match status" value="1"/>
</dbReference>
<dbReference type="Pfam" id="PF13378">
    <property type="entry name" value="MR_MLE_C"/>
    <property type="match status" value="1"/>
</dbReference>
<dbReference type="InterPro" id="IPR029065">
    <property type="entry name" value="Enolase_C-like"/>
</dbReference>
<dbReference type="InterPro" id="IPR013342">
    <property type="entry name" value="Mandelate_racemase_C"/>
</dbReference>
<dbReference type="GO" id="GO:0006518">
    <property type="term" value="P:peptide metabolic process"/>
    <property type="evidence" value="ECO:0007669"/>
    <property type="project" value="UniProtKB-ARBA"/>
</dbReference>
<dbReference type="GO" id="GO:0009063">
    <property type="term" value="P:amino acid catabolic process"/>
    <property type="evidence" value="ECO:0007669"/>
    <property type="project" value="InterPro"/>
</dbReference>
<dbReference type="Gene3D" id="3.30.390.10">
    <property type="entry name" value="Enolase-like, N-terminal domain"/>
    <property type="match status" value="1"/>
</dbReference>
<keyword evidence="4" id="KW-0460">Magnesium</keyword>
<dbReference type="Gene3D" id="3.20.20.120">
    <property type="entry name" value="Enolase-like C-terminal domain"/>
    <property type="match status" value="1"/>
</dbReference>
<dbReference type="Pfam" id="PF02746">
    <property type="entry name" value="MR_MLE_N"/>
    <property type="match status" value="1"/>
</dbReference>
<dbReference type="InterPro" id="IPR013341">
    <property type="entry name" value="Mandelate_racemase_N_dom"/>
</dbReference>
<evidence type="ECO:0000256" key="5">
    <source>
        <dbReference type="SAM" id="MobiDB-lite"/>
    </source>
</evidence>
<evidence type="ECO:0000313" key="8">
    <source>
        <dbReference type="Proteomes" id="UP000318093"/>
    </source>
</evidence>
<dbReference type="SMART" id="SM00922">
    <property type="entry name" value="MR_MLE"/>
    <property type="match status" value="1"/>
</dbReference>
<dbReference type="AlphaFoldDB" id="A0A537J6C8"/>
<name>A0A537J6C8_9BACT</name>
<dbReference type="GO" id="GO:0016854">
    <property type="term" value="F:racemase and epimerase activity"/>
    <property type="evidence" value="ECO:0007669"/>
    <property type="project" value="UniProtKB-ARBA"/>
</dbReference>
<comment type="similarity">
    <text evidence="2">Belongs to the mandelate racemase/muconate lactonizing enzyme family.</text>
</comment>
<dbReference type="Proteomes" id="UP000318093">
    <property type="component" value="Unassembled WGS sequence"/>
</dbReference>
<dbReference type="GO" id="GO:0000287">
    <property type="term" value="F:magnesium ion binding"/>
    <property type="evidence" value="ECO:0007669"/>
    <property type="project" value="UniProtKB-ARBA"/>
</dbReference>
<dbReference type="PROSITE" id="PS00909">
    <property type="entry name" value="MR_MLE_2"/>
    <property type="match status" value="1"/>
</dbReference>